<sequence length="438" mass="49570">MKATLLPVYFASGMDAEYQEQVLRLREFLRNEAEITDPVPLGDVVPGVDALLFPQILGEAYRSVGAIQAYRLPVLIVTSPFGTMNMWDWEIVTYLKAQGLSVFAPYSLELTKTIVRALALKRHARGAKFLVFQDNPGEGMQAEIFKRFFWWEEECRKNIAETFGIEVVVKSFRELAQKAQGIPDAAASAEWQRWDIPVAGVPEKSLWSAVKMYLALREELEEHENVLGMGINCLNESFFSDTTPCLAWDMLFEEYGILWACEADILSLLTECLMYFPLRAPVMMTNIYPFLMGEAALKHERIERFPDVPEPEHHALLAHCGYFGIVPRPFAQSFCVRRKVLRIVDENAIALDARLPEGPVTLVKLHPSCKKMVAAWGNLEGYVQYPGSDCENGALLRVRDGYRLVEGLYSHHVCLLGGARMPELRSVARVFGLELEEL</sequence>
<keyword evidence="1" id="KW-0413">Isomerase</keyword>
<dbReference type="GO" id="GO:0016861">
    <property type="term" value="F:intramolecular oxidoreductase activity, interconverting aldoses and ketoses"/>
    <property type="evidence" value="ECO:0007669"/>
    <property type="project" value="InterPro"/>
</dbReference>
<dbReference type="SUPFAM" id="SSF53743">
    <property type="entry name" value="FucI/AraA N-terminal and middle domains"/>
    <property type="match status" value="1"/>
</dbReference>
<comment type="caution">
    <text evidence="3">The sequence shown here is derived from an EMBL/GenBank/DDBJ whole genome shotgun (WGS) entry which is preliminary data.</text>
</comment>
<protein>
    <recommendedName>
        <fullName evidence="4">Fucose isomerase</fullName>
    </recommendedName>
</protein>
<keyword evidence="2" id="KW-0119">Carbohydrate metabolism</keyword>
<dbReference type="GO" id="GO:0005996">
    <property type="term" value="P:monosaccharide metabolic process"/>
    <property type="evidence" value="ECO:0007669"/>
    <property type="project" value="InterPro"/>
</dbReference>
<organism evidence="3">
    <name type="scientific">Candidatus Caldatribacterium californiense</name>
    <dbReference type="NCBI Taxonomy" id="1454726"/>
    <lineage>
        <taxon>Bacteria</taxon>
        <taxon>Pseudomonadati</taxon>
        <taxon>Atribacterota</taxon>
        <taxon>Atribacteria</taxon>
        <taxon>Atribacterales</taxon>
        <taxon>Candidatus Caldatribacteriaceae</taxon>
        <taxon>Candidatus Caldatribacterium</taxon>
    </lineage>
</organism>
<evidence type="ECO:0008006" key="4">
    <source>
        <dbReference type="Google" id="ProtNLM"/>
    </source>
</evidence>
<dbReference type="PANTHER" id="PTHR36120:SF1">
    <property type="entry name" value="L-FUCOSE ISOMERASE C-TERMINAL DOMAIN-CONTAINING PROTEIN"/>
    <property type="match status" value="1"/>
</dbReference>
<reference evidence="3" key="1">
    <citation type="journal article" date="2020" name="mSystems">
        <title>Genome- and Community-Level Interaction Insights into Carbon Utilization and Element Cycling Functions of Hydrothermarchaeota in Hydrothermal Sediment.</title>
        <authorList>
            <person name="Zhou Z."/>
            <person name="Liu Y."/>
            <person name="Xu W."/>
            <person name="Pan J."/>
            <person name="Luo Z.H."/>
            <person name="Li M."/>
        </authorList>
    </citation>
    <scope>NUCLEOTIDE SEQUENCE [LARGE SCALE GENOMIC DNA]</scope>
    <source>
        <strain evidence="3">SpSt-747</strain>
    </source>
</reference>
<evidence type="ECO:0000256" key="2">
    <source>
        <dbReference type="ARBA" id="ARBA00023277"/>
    </source>
</evidence>
<accession>A0A7V3YGZ5</accession>
<name>A0A7V3YGZ5_9BACT</name>
<dbReference type="PANTHER" id="PTHR36120">
    <property type="entry name" value="FUCOSE ISOMERASE"/>
    <property type="match status" value="1"/>
</dbReference>
<dbReference type="InterPro" id="IPR009015">
    <property type="entry name" value="Fucose_isomerase_N/cen_sf"/>
</dbReference>
<proteinExistence type="predicted"/>
<dbReference type="GO" id="GO:0005737">
    <property type="term" value="C:cytoplasm"/>
    <property type="evidence" value="ECO:0007669"/>
    <property type="project" value="InterPro"/>
</dbReference>
<dbReference type="EMBL" id="DTFV01000086">
    <property type="protein sequence ID" value="HGI30860.1"/>
    <property type="molecule type" value="Genomic_DNA"/>
</dbReference>
<dbReference type="AlphaFoldDB" id="A0A7V3YGZ5"/>
<evidence type="ECO:0000256" key="1">
    <source>
        <dbReference type="ARBA" id="ARBA00023235"/>
    </source>
</evidence>
<gene>
    <name evidence="3" type="ORF">ENV30_06090</name>
</gene>
<evidence type="ECO:0000313" key="3">
    <source>
        <dbReference type="EMBL" id="HGI30860.1"/>
    </source>
</evidence>